<dbReference type="PANTHER" id="PTHR10039">
    <property type="entry name" value="AMELOGENIN"/>
    <property type="match status" value="1"/>
</dbReference>
<dbReference type="GeneID" id="70215518"/>
<dbReference type="Pfam" id="PF24883">
    <property type="entry name" value="NPHP3_N"/>
    <property type="match status" value="1"/>
</dbReference>
<dbReference type="OrthoDB" id="21416at2759"/>
<dbReference type="RefSeq" id="XP_046051628.1">
    <property type="nucleotide sequence ID" value="XM_046185564.1"/>
</dbReference>
<dbReference type="Gene3D" id="3.40.50.300">
    <property type="entry name" value="P-loop containing nucleotide triphosphate hydrolases"/>
    <property type="match status" value="1"/>
</dbReference>
<gene>
    <name evidence="3" type="ORF">BKA55DRAFT_294033</name>
</gene>
<keyword evidence="1" id="KW-0677">Repeat</keyword>
<dbReference type="InterPro" id="IPR007111">
    <property type="entry name" value="NACHT_NTPase"/>
</dbReference>
<name>A0A9P9HJW4_FUSRE</name>
<dbReference type="PROSITE" id="PS50837">
    <property type="entry name" value="NACHT"/>
    <property type="match status" value="1"/>
</dbReference>
<dbReference type="AlphaFoldDB" id="A0A9P9HJW4"/>
<dbReference type="Gene3D" id="1.25.40.10">
    <property type="entry name" value="Tetratricopeptide repeat domain"/>
    <property type="match status" value="1"/>
</dbReference>
<dbReference type="PANTHER" id="PTHR10039:SF14">
    <property type="entry name" value="NACHT DOMAIN-CONTAINING PROTEIN"/>
    <property type="match status" value="1"/>
</dbReference>
<accession>A0A9P9HJW4</accession>
<dbReference type="EMBL" id="JAGMUX010000005">
    <property type="protein sequence ID" value="KAH7258920.1"/>
    <property type="molecule type" value="Genomic_DNA"/>
</dbReference>
<dbReference type="SUPFAM" id="SSF52540">
    <property type="entry name" value="P-loop containing nucleoside triphosphate hydrolases"/>
    <property type="match status" value="1"/>
</dbReference>
<comment type="caution">
    <text evidence="3">The sequence shown here is derived from an EMBL/GenBank/DDBJ whole genome shotgun (WGS) entry which is preliminary data.</text>
</comment>
<evidence type="ECO:0000313" key="3">
    <source>
        <dbReference type="EMBL" id="KAH7258920.1"/>
    </source>
</evidence>
<proteinExistence type="predicted"/>
<dbReference type="InterPro" id="IPR011990">
    <property type="entry name" value="TPR-like_helical_dom_sf"/>
</dbReference>
<evidence type="ECO:0000256" key="1">
    <source>
        <dbReference type="ARBA" id="ARBA00022737"/>
    </source>
</evidence>
<sequence length="939" mass="106794">MDLDITKIHHCINELASPIACRPSGLGATATDSQPEWLTMKSAYQRWLADASPDPLWIVGKPGVGKSTLAHQIRSTLSKTQHTIVTHAFQSNVSTQKRDRASLAISILSQLLPPCYPVSSFQKEIFAQLLPSYNQYKSRFEDCPFEQLWPHCVTLLQSQEDFILIIDALDECRFDHRGQAKEILESLTQVLDCTGGKVVIFSRPNDMFGVGTSSKIHINEIRITEQDTLPEITAFCNSASAKLDLPEEMKLRVASRAKRHADSFLWPAQFLQEFTKTRKMSTLQKILEEYPSDIWSVYTRIWKDRLSKLDEVDKSICRDIFLMLLGARREFDVTELEDALHLIPDSGTAQFIISQHCQPLVEVLDGGVRLSHASVRDFLLNEGISGGGLSMSEPDATLARKCLEFLLKDIYASKDRIGQRLRKNIEVGGSANNQEKSFYEYAARYWYIHLTALLPPTQSLLELAGRFLRSLQFAYWAEYSITDMGDFEAIRSTEITLTVWLQRLPHNDRPLLHLDDYFETPYKNLSREFEENQGDKVLQWMALIQLGFYYFDKGRMTEMADVRKNVATGLTQLLGRRNPLTLRALSDAAYTFLFNNELHKARRLYAGVAADQREVVGESDPSPYFTLVYQSQAEHLMLDSSAALSTLTDSLAGFIRTTGPQSNGSLIAQLWYAVANASAGQIEQAIKMMEFVRDKRREQYGPEDSFGIATQIFMGDLYRKLGDEEKALENIEPALRFRRGFWPISHFMTLDTALILAITYRDFGNDDEAAEIIQELEEHARLDCDQNFVRACQVKHLRALLLFEDGNLNQPIRLLETLLIETNEAHNNRALQWVRLDLAYMLRYRGGEGDEGLASSLFHGIVTDQTHDPDDEPDPPRWLEAAEGALKLLRLGNTQGAKDLLEKEKLHWAREETLWMWLGVPAADTGWMRLPKGLGDDNM</sequence>
<protein>
    <recommendedName>
        <fullName evidence="2">NACHT domain-containing protein</fullName>
    </recommendedName>
</protein>
<dbReference type="Proteomes" id="UP000720189">
    <property type="component" value="Unassembled WGS sequence"/>
</dbReference>
<dbReference type="SUPFAM" id="SSF48452">
    <property type="entry name" value="TPR-like"/>
    <property type="match status" value="1"/>
</dbReference>
<reference evidence="3" key="1">
    <citation type="journal article" date="2021" name="Nat. Commun.">
        <title>Genetic determinants of endophytism in the Arabidopsis root mycobiome.</title>
        <authorList>
            <person name="Mesny F."/>
            <person name="Miyauchi S."/>
            <person name="Thiergart T."/>
            <person name="Pickel B."/>
            <person name="Atanasova L."/>
            <person name="Karlsson M."/>
            <person name="Huettel B."/>
            <person name="Barry K.W."/>
            <person name="Haridas S."/>
            <person name="Chen C."/>
            <person name="Bauer D."/>
            <person name="Andreopoulos W."/>
            <person name="Pangilinan J."/>
            <person name="LaButti K."/>
            <person name="Riley R."/>
            <person name="Lipzen A."/>
            <person name="Clum A."/>
            <person name="Drula E."/>
            <person name="Henrissat B."/>
            <person name="Kohler A."/>
            <person name="Grigoriev I.V."/>
            <person name="Martin F.M."/>
            <person name="Hacquard S."/>
        </authorList>
    </citation>
    <scope>NUCLEOTIDE SEQUENCE</scope>
    <source>
        <strain evidence="3">MPI-CAGE-AT-0023</strain>
    </source>
</reference>
<evidence type="ECO:0000313" key="4">
    <source>
        <dbReference type="Proteomes" id="UP000720189"/>
    </source>
</evidence>
<organism evidence="3 4">
    <name type="scientific">Fusarium redolens</name>
    <dbReference type="NCBI Taxonomy" id="48865"/>
    <lineage>
        <taxon>Eukaryota</taxon>
        <taxon>Fungi</taxon>
        <taxon>Dikarya</taxon>
        <taxon>Ascomycota</taxon>
        <taxon>Pezizomycotina</taxon>
        <taxon>Sordariomycetes</taxon>
        <taxon>Hypocreomycetidae</taxon>
        <taxon>Hypocreales</taxon>
        <taxon>Nectriaceae</taxon>
        <taxon>Fusarium</taxon>
        <taxon>Fusarium redolens species complex</taxon>
    </lineage>
</organism>
<dbReference type="InterPro" id="IPR056884">
    <property type="entry name" value="NPHP3-like_N"/>
</dbReference>
<keyword evidence="4" id="KW-1185">Reference proteome</keyword>
<dbReference type="InterPro" id="IPR027417">
    <property type="entry name" value="P-loop_NTPase"/>
</dbReference>
<evidence type="ECO:0000259" key="2">
    <source>
        <dbReference type="PROSITE" id="PS50837"/>
    </source>
</evidence>
<feature type="domain" description="NACHT" evidence="2">
    <location>
        <begin position="54"/>
        <end position="205"/>
    </location>
</feature>